<evidence type="ECO:0000313" key="2">
    <source>
        <dbReference type="Proteomes" id="UP000015106"/>
    </source>
</evidence>
<name>A0A8R7UKR2_TRIUA</name>
<proteinExistence type="predicted"/>
<evidence type="ECO:0000313" key="1">
    <source>
        <dbReference type="EnsemblPlants" id="TuG1812G0500004971.01.T02"/>
    </source>
</evidence>
<dbReference type="Gramene" id="TuG1812G0500004971.01.T02">
    <property type="protein sequence ID" value="TuG1812G0500004971.01.T02"/>
    <property type="gene ID" value="TuG1812G0500004971.01"/>
</dbReference>
<dbReference type="AlphaFoldDB" id="A0A8R7UKR2"/>
<dbReference type="Proteomes" id="UP000015106">
    <property type="component" value="Chromosome 5"/>
</dbReference>
<keyword evidence="2" id="KW-1185">Reference proteome</keyword>
<protein>
    <submittedName>
        <fullName evidence="1">Uncharacterized protein</fullName>
    </submittedName>
</protein>
<sequence length="52" mass="5657">MKGNYVELTADFVYPYGNQSSEIQNSCCIMGALSEMVNALDALNFFSRGEGA</sequence>
<reference evidence="1" key="2">
    <citation type="submission" date="2018-03" db="EMBL/GenBank/DDBJ databases">
        <title>The Triticum urartu genome reveals the dynamic nature of wheat genome evolution.</title>
        <authorList>
            <person name="Ling H."/>
            <person name="Ma B."/>
            <person name="Shi X."/>
            <person name="Liu H."/>
            <person name="Dong L."/>
            <person name="Sun H."/>
            <person name="Cao Y."/>
            <person name="Gao Q."/>
            <person name="Zheng S."/>
            <person name="Li Y."/>
            <person name="Yu Y."/>
            <person name="Du H."/>
            <person name="Qi M."/>
            <person name="Li Y."/>
            <person name="Yu H."/>
            <person name="Cui Y."/>
            <person name="Wang N."/>
            <person name="Chen C."/>
            <person name="Wu H."/>
            <person name="Zhao Y."/>
            <person name="Zhang J."/>
            <person name="Li Y."/>
            <person name="Zhou W."/>
            <person name="Zhang B."/>
            <person name="Hu W."/>
            <person name="Eijk M."/>
            <person name="Tang J."/>
            <person name="Witsenboer H."/>
            <person name="Zhao S."/>
            <person name="Li Z."/>
            <person name="Zhang A."/>
            <person name="Wang D."/>
            <person name="Liang C."/>
        </authorList>
    </citation>
    <scope>NUCLEOTIDE SEQUENCE [LARGE SCALE GENOMIC DNA]</scope>
    <source>
        <strain evidence="1">cv. G1812</strain>
    </source>
</reference>
<accession>A0A8R7UKR2</accession>
<reference evidence="1" key="3">
    <citation type="submission" date="2022-06" db="UniProtKB">
        <authorList>
            <consortium name="EnsemblPlants"/>
        </authorList>
    </citation>
    <scope>IDENTIFICATION</scope>
</reference>
<dbReference type="EnsemblPlants" id="TuG1812G0500004971.01.T02">
    <property type="protein sequence ID" value="TuG1812G0500004971.01.T02"/>
    <property type="gene ID" value="TuG1812G0500004971.01"/>
</dbReference>
<reference evidence="2" key="1">
    <citation type="journal article" date="2013" name="Nature">
        <title>Draft genome of the wheat A-genome progenitor Triticum urartu.</title>
        <authorList>
            <person name="Ling H.Q."/>
            <person name="Zhao S."/>
            <person name="Liu D."/>
            <person name="Wang J."/>
            <person name="Sun H."/>
            <person name="Zhang C."/>
            <person name="Fan H."/>
            <person name="Li D."/>
            <person name="Dong L."/>
            <person name="Tao Y."/>
            <person name="Gao C."/>
            <person name="Wu H."/>
            <person name="Li Y."/>
            <person name="Cui Y."/>
            <person name="Guo X."/>
            <person name="Zheng S."/>
            <person name="Wang B."/>
            <person name="Yu K."/>
            <person name="Liang Q."/>
            <person name="Yang W."/>
            <person name="Lou X."/>
            <person name="Chen J."/>
            <person name="Feng M."/>
            <person name="Jian J."/>
            <person name="Zhang X."/>
            <person name="Luo G."/>
            <person name="Jiang Y."/>
            <person name="Liu J."/>
            <person name="Wang Z."/>
            <person name="Sha Y."/>
            <person name="Zhang B."/>
            <person name="Wu H."/>
            <person name="Tang D."/>
            <person name="Shen Q."/>
            <person name="Xue P."/>
            <person name="Zou S."/>
            <person name="Wang X."/>
            <person name="Liu X."/>
            <person name="Wang F."/>
            <person name="Yang Y."/>
            <person name="An X."/>
            <person name="Dong Z."/>
            <person name="Zhang K."/>
            <person name="Zhang X."/>
            <person name="Luo M.C."/>
            <person name="Dvorak J."/>
            <person name="Tong Y."/>
            <person name="Wang J."/>
            <person name="Yang H."/>
            <person name="Li Z."/>
            <person name="Wang D."/>
            <person name="Zhang A."/>
            <person name="Wang J."/>
        </authorList>
    </citation>
    <scope>NUCLEOTIDE SEQUENCE</scope>
    <source>
        <strain evidence="2">cv. G1812</strain>
    </source>
</reference>
<organism evidence="1 2">
    <name type="scientific">Triticum urartu</name>
    <name type="common">Red wild einkorn</name>
    <name type="synonym">Crithodium urartu</name>
    <dbReference type="NCBI Taxonomy" id="4572"/>
    <lineage>
        <taxon>Eukaryota</taxon>
        <taxon>Viridiplantae</taxon>
        <taxon>Streptophyta</taxon>
        <taxon>Embryophyta</taxon>
        <taxon>Tracheophyta</taxon>
        <taxon>Spermatophyta</taxon>
        <taxon>Magnoliopsida</taxon>
        <taxon>Liliopsida</taxon>
        <taxon>Poales</taxon>
        <taxon>Poaceae</taxon>
        <taxon>BOP clade</taxon>
        <taxon>Pooideae</taxon>
        <taxon>Triticodae</taxon>
        <taxon>Triticeae</taxon>
        <taxon>Triticinae</taxon>
        <taxon>Triticum</taxon>
    </lineage>
</organism>